<dbReference type="InterPro" id="IPR004102">
    <property type="entry name" value="Poly(ADP-ribose)pol_reg_dom"/>
</dbReference>
<keyword evidence="22" id="KW-1185">Reference proteome</keyword>
<proteinExistence type="inferred from homology"/>
<feature type="region of interest" description="Disordered" evidence="16">
    <location>
        <begin position="91"/>
        <end position="146"/>
    </location>
</feature>
<evidence type="ECO:0000256" key="6">
    <source>
        <dbReference type="ARBA" id="ARBA00022737"/>
    </source>
</evidence>
<dbReference type="SUPFAM" id="SSF142921">
    <property type="entry name" value="WGR domain-like"/>
    <property type="match status" value="1"/>
</dbReference>
<feature type="domain" description="BRCT" evidence="17">
    <location>
        <begin position="1"/>
        <end position="95"/>
    </location>
</feature>
<evidence type="ECO:0000256" key="11">
    <source>
        <dbReference type="ARBA" id="ARBA00023125"/>
    </source>
</evidence>
<dbReference type="FunFam" id="1.20.142.10:FF:000002">
    <property type="entry name" value="Poly [ADP-ribose] polymerase"/>
    <property type="match status" value="1"/>
</dbReference>
<dbReference type="PROSITE" id="PS51059">
    <property type="entry name" value="PARP_CATALYTIC"/>
    <property type="match status" value="1"/>
</dbReference>
<feature type="domain" description="PARP catalytic" evidence="18">
    <location>
        <begin position="432"/>
        <end position="667"/>
    </location>
</feature>
<dbReference type="FunFam" id="2.20.140.10:FF:000001">
    <property type="entry name" value="Poly [ADP-ribose] polymerase"/>
    <property type="match status" value="1"/>
</dbReference>
<evidence type="ECO:0000259" key="19">
    <source>
        <dbReference type="PROSITE" id="PS51060"/>
    </source>
</evidence>
<dbReference type="CDD" id="cd01437">
    <property type="entry name" value="parp_like"/>
    <property type="match status" value="1"/>
</dbReference>
<evidence type="ECO:0000256" key="3">
    <source>
        <dbReference type="ARBA" id="ARBA00022679"/>
    </source>
</evidence>
<dbReference type="EC" id="2.4.2.-" evidence="15"/>
<dbReference type="AlphaFoldDB" id="A0A1L9PEL2"/>
<evidence type="ECO:0000313" key="22">
    <source>
        <dbReference type="Proteomes" id="UP000184073"/>
    </source>
</evidence>
<keyword evidence="4" id="KW-0548">Nucleotidyltransferase</keyword>
<evidence type="ECO:0000256" key="4">
    <source>
        <dbReference type="ARBA" id="ARBA00022695"/>
    </source>
</evidence>
<dbReference type="OrthoDB" id="2017365at2759"/>
<keyword evidence="9" id="KW-0862">Zinc</keyword>
<dbReference type="GO" id="GO:0016779">
    <property type="term" value="F:nucleotidyltransferase activity"/>
    <property type="evidence" value="ECO:0007669"/>
    <property type="project" value="UniProtKB-KW"/>
</dbReference>
<evidence type="ECO:0000256" key="10">
    <source>
        <dbReference type="ARBA" id="ARBA00023027"/>
    </source>
</evidence>
<dbReference type="InterPro" id="IPR036616">
    <property type="entry name" value="Poly(ADP-ribose)pol_reg_dom_sf"/>
</dbReference>
<evidence type="ECO:0000256" key="7">
    <source>
        <dbReference type="ARBA" id="ARBA00022765"/>
    </source>
</evidence>
<sequence length="667" mass="74569">MPQRSFKKLVIAVSGTFPGYKQADLKTTVESHGATFSSSVGSDCTHLVTTQKEVEKNSTKYQQACGLKKCEVVSISWLLDSDKAKKPVSEKSYQLGASTNSQTDGVPVKTEKKEKKRSANAVDDTEVDADESNKKPKNATGDAQRITADKASKIKVEVDELYWPKETAWRAPSVYIDKSGLIWDATLNQTVSAANNNKFYRLQLLKSENGDQYQVWTRWGRVGENGQSAHLGDGTLDSAKLFFGKKFKDKSGLAWKDRLSTPKNNKYTFIERNYEESEDEDEKADSKIVAGPSTVPESKLPAAIQKLISFIFNQAYFLETMAQMSYDAKKLPLGKLSKRTLMMGFETLKELAELAATPALANSRYQMQLRPALELLSNRYFTTIPHVFGRNRPPVLDNQTYIKKEVELLEALTDMEITNSILKDATKMEDVNPIDSQYAGLGMQEMAPLDHASTEFQELEKYLSESRASTHGLKYKVIDIFRIERQGEYDRFNSSSYANMQNSNRRLLWHGSRSTNYGGILSQGLRIAPPEAPVSGYMFGKGVYFADMSSKSANYCCSYNSGQKALLLLGDVELGDPMNELYSSDYNAGENAKKQGQIATLGKGRTVPAGWKDAGCIHPNLKGIQVPDTNSGTANRDSNQGYLAYNEYIVYDVAQIRLRYLFFVDMR</sequence>
<comment type="catalytic activity">
    <reaction evidence="14">
        <text>NAD(+) + (ADP-D-ribosyl)n-acceptor = nicotinamide + (ADP-D-ribosyl)n+1-acceptor + H(+).</text>
        <dbReference type="EC" id="2.4.2.30"/>
    </reaction>
</comment>
<gene>
    <name evidence="21" type="ORF">ASPVEDRAFT_81527</name>
</gene>
<dbReference type="VEuPathDB" id="FungiDB:ASPVEDRAFT_81527"/>
<evidence type="ECO:0000256" key="1">
    <source>
        <dbReference type="ARBA" id="ARBA00004123"/>
    </source>
</evidence>
<dbReference type="CDD" id="cd07997">
    <property type="entry name" value="WGR_PARP"/>
    <property type="match status" value="1"/>
</dbReference>
<evidence type="ECO:0000256" key="5">
    <source>
        <dbReference type="ARBA" id="ARBA00022723"/>
    </source>
</evidence>
<dbReference type="InterPro" id="IPR036420">
    <property type="entry name" value="BRCT_dom_sf"/>
</dbReference>
<dbReference type="InterPro" id="IPR050800">
    <property type="entry name" value="ARTD/PARP"/>
</dbReference>
<feature type="compositionally biased region" description="Polar residues" evidence="16">
    <location>
        <begin position="91"/>
        <end position="104"/>
    </location>
</feature>
<dbReference type="PROSITE" id="PS50172">
    <property type="entry name" value="BRCT"/>
    <property type="match status" value="1"/>
</dbReference>
<comment type="subcellular location">
    <subcellularLocation>
        <location evidence="1">Nucleus</location>
    </subcellularLocation>
</comment>
<dbReference type="Pfam" id="PF05406">
    <property type="entry name" value="WGR"/>
    <property type="match status" value="1"/>
</dbReference>
<dbReference type="STRING" id="1036611.A0A1L9PEL2"/>
<evidence type="ECO:0000256" key="16">
    <source>
        <dbReference type="SAM" id="MobiDB-lite"/>
    </source>
</evidence>
<dbReference type="SUPFAM" id="SSF52113">
    <property type="entry name" value="BRCT domain"/>
    <property type="match status" value="1"/>
</dbReference>
<feature type="domain" description="WGR" evidence="20">
    <location>
        <begin position="171"/>
        <end position="267"/>
    </location>
</feature>
<dbReference type="GeneID" id="63732564"/>
<evidence type="ECO:0000256" key="12">
    <source>
        <dbReference type="ARBA" id="ARBA00023242"/>
    </source>
</evidence>
<keyword evidence="8" id="KW-0863">Zinc-finger</keyword>
<dbReference type="Pfam" id="PF02877">
    <property type="entry name" value="PARP_reg"/>
    <property type="match status" value="1"/>
</dbReference>
<dbReference type="Gene3D" id="2.20.140.10">
    <property type="entry name" value="WGR domain"/>
    <property type="match status" value="1"/>
</dbReference>
<dbReference type="InterPro" id="IPR059215">
    <property type="entry name" value="BRCT2_TopBP1-like"/>
</dbReference>
<evidence type="ECO:0000256" key="2">
    <source>
        <dbReference type="ARBA" id="ARBA00022676"/>
    </source>
</evidence>
<dbReference type="InterPro" id="IPR001357">
    <property type="entry name" value="BRCT_dom"/>
</dbReference>
<evidence type="ECO:0000256" key="13">
    <source>
        <dbReference type="ARBA" id="ARBA00024347"/>
    </source>
</evidence>
<dbReference type="PANTHER" id="PTHR10459:SF60">
    <property type="entry name" value="POLY [ADP-RIBOSE] POLYMERASE 2"/>
    <property type="match status" value="1"/>
</dbReference>
<organism evidence="21 22">
    <name type="scientific">Aspergillus versicolor CBS 583.65</name>
    <dbReference type="NCBI Taxonomy" id="1036611"/>
    <lineage>
        <taxon>Eukaryota</taxon>
        <taxon>Fungi</taxon>
        <taxon>Dikarya</taxon>
        <taxon>Ascomycota</taxon>
        <taxon>Pezizomycotina</taxon>
        <taxon>Eurotiomycetes</taxon>
        <taxon>Eurotiomycetidae</taxon>
        <taxon>Eurotiales</taxon>
        <taxon>Aspergillaceae</taxon>
        <taxon>Aspergillus</taxon>
        <taxon>Aspergillus subgen. Nidulantes</taxon>
    </lineage>
</organism>
<dbReference type="SUPFAM" id="SSF47587">
    <property type="entry name" value="Domain of poly(ADP-ribose) polymerase"/>
    <property type="match status" value="1"/>
</dbReference>
<name>A0A1L9PEL2_ASPVE</name>
<accession>A0A1L9PEL2</accession>
<evidence type="ECO:0000256" key="14">
    <source>
        <dbReference type="ARBA" id="ARBA00033987"/>
    </source>
</evidence>
<evidence type="ECO:0000256" key="9">
    <source>
        <dbReference type="ARBA" id="ARBA00022833"/>
    </source>
</evidence>
<comment type="similarity">
    <text evidence="13">Belongs to the ARTD/PARP family.</text>
</comment>
<dbReference type="GO" id="GO:0005730">
    <property type="term" value="C:nucleolus"/>
    <property type="evidence" value="ECO:0007669"/>
    <property type="project" value="TreeGrafter"/>
</dbReference>
<dbReference type="CDD" id="cd17731">
    <property type="entry name" value="BRCT_TopBP1_rpt2_like"/>
    <property type="match status" value="1"/>
</dbReference>
<dbReference type="Pfam" id="PF00533">
    <property type="entry name" value="BRCT"/>
    <property type="match status" value="1"/>
</dbReference>
<dbReference type="Gene3D" id="3.90.228.10">
    <property type="match status" value="1"/>
</dbReference>
<dbReference type="InterPro" id="IPR012317">
    <property type="entry name" value="Poly(ADP-ribose)pol_cat_dom"/>
</dbReference>
<keyword evidence="11" id="KW-0238">DNA-binding</keyword>
<dbReference type="FunFam" id="3.90.228.10:FF:000002">
    <property type="entry name" value="Poly [ADP-ribose] polymerase"/>
    <property type="match status" value="1"/>
</dbReference>
<dbReference type="InterPro" id="IPR008893">
    <property type="entry name" value="WGR_domain"/>
</dbReference>
<reference evidence="22" key="1">
    <citation type="journal article" date="2017" name="Genome Biol.">
        <title>Comparative genomics reveals high biological diversity and specific adaptations in the industrially and medically important fungal genus Aspergillus.</title>
        <authorList>
            <person name="de Vries R.P."/>
            <person name="Riley R."/>
            <person name="Wiebenga A."/>
            <person name="Aguilar-Osorio G."/>
            <person name="Amillis S."/>
            <person name="Uchima C.A."/>
            <person name="Anderluh G."/>
            <person name="Asadollahi M."/>
            <person name="Askin M."/>
            <person name="Barry K."/>
            <person name="Battaglia E."/>
            <person name="Bayram O."/>
            <person name="Benocci T."/>
            <person name="Braus-Stromeyer S.A."/>
            <person name="Caldana C."/>
            <person name="Canovas D."/>
            <person name="Cerqueira G.C."/>
            <person name="Chen F."/>
            <person name="Chen W."/>
            <person name="Choi C."/>
            <person name="Clum A."/>
            <person name="Dos Santos R.A."/>
            <person name="Damasio A.R."/>
            <person name="Diallinas G."/>
            <person name="Emri T."/>
            <person name="Fekete E."/>
            <person name="Flipphi M."/>
            <person name="Freyberg S."/>
            <person name="Gallo A."/>
            <person name="Gournas C."/>
            <person name="Habgood R."/>
            <person name="Hainaut M."/>
            <person name="Harispe M.L."/>
            <person name="Henrissat B."/>
            <person name="Hilden K.S."/>
            <person name="Hope R."/>
            <person name="Hossain A."/>
            <person name="Karabika E."/>
            <person name="Karaffa L."/>
            <person name="Karanyi Z."/>
            <person name="Krasevec N."/>
            <person name="Kuo A."/>
            <person name="Kusch H."/>
            <person name="LaButti K."/>
            <person name="Lagendijk E.L."/>
            <person name="Lapidus A."/>
            <person name="Levasseur A."/>
            <person name="Lindquist E."/>
            <person name="Lipzen A."/>
            <person name="Logrieco A.F."/>
            <person name="MacCabe A."/>
            <person name="Maekelae M.R."/>
            <person name="Malavazi I."/>
            <person name="Melin P."/>
            <person name="Meyer V."/>
            <person name="Mielnichuk N."/>
            <person name="Miskei M."/>
            <person name="Molnar A.P."/>
            <person name="Mule G."/>
            <person name="Ngan C.Y."/>
            <person name="Orejas M."/>
            <person name="Orosz E."/>
            <person name="Ouedraogo J.P."/>
            <person name="Overkamp K.M."/>
            <person name="Park H.-S."/>
            <person name="Perrone G."/>
            <person name="Piumi F."/>
            <person name="Punt P.J."/>
            <person name="Ram A.F."/>
            <person name="Ramon A."/>
            <person name="Rauscher S."/>
            <person name="Record E."/>
            <person name="Riano-Pachon D.M."/>
            <person name="Robert V."/>
            <person name="Roehrig J."/>
            <person name="Ruller R."/>
            <person name="Salamov A."/>
            <person name="Salih N.S."/>
            <person name="Samson R.A."/>
            <person name="Sandor E."/>
            <person name="Sanguinetti M."/>
            <person name="Schuetze T."/>
            <person name="Sepcic K."/>
            <person name="Shelest E."/>
            <person name="Sherlock G."/>
            <person name="Sophianopoulou V."/>
            <person name="Squina F.M."/>
            <person name="Sun H."/>
            <person name="Susca A."/>
            <person name="Todd R.B."/>
            <person name="Tsang A."/>
            <person name="Unkles S.E."/>
            <person name="van de Wiele N."/>
            <person name="van Rossen-Uffink D."/>
            <person name="Oliveira J.V."/>
            <person name="Vesth T.C."/>
            <person name="Visser J."/>
            <person name="Yu J.-H."/>
            <person name="Zhou M."/>
            <person name="Andersen M.R."/>
            <person name="Archer D.B."/>
            <person name="Baker S.E."/>
            <person name="Benoit I."/>
            <person name="Brakhage A.A."/>
            <person name="Braus G.H."/>
            <person name="Fischer R."/>
            <person name="Frisvad J.C."/>
            <person name="Goldman G.H."/>
            <person name="Houbraken J."/>
            <person name="Oakley B."/>
            <person name="Pocsi I."/>
            <person name="Scazzocchio C."/>
            <person name="Seiboth B."/>
            <person name="vanKuyk P.A."/>
            <person name="Wortman J."/>
            <person name="Dyer P.S."/>
            <person name="Grigoriev I.V."/>
        </authorList>
    </citation>
    <scope>NUCLEOTIDE SEQUENCE [LARGE SCALE GENOMIC DNA]</scope>
    <source>
        <strain evidence="22">CBS 583.65</strain>
    </source>
</reference>
<dbReference type="Pfam" id="PF00644">
    <property type="entry name" value="PARP"/>
    <property type="match status" value="1"/>
</dbReference>
<protein>
    <recommendedName>
        <fullName evidence="15">Poly [ADP-ribose] polymerase</fullName>
        <shortName evidence="15">PARP</shortName>
        <ecNumber evidence="15">2.4.2.-</ecNumber>
    </recommendedName>
</protein>
<keyword evidence="5" id="KW-0479">Metal-binding</keyword>
<dbReference type="GO" id="GO:0006302">
    <property type="term" value="P:double-strand break repair"/>
    <property type="evidence" value="ECO:0007669"/>
    <property type="project" value="TreeGrafter"/>
</dbReference>
<dbReference type="GO" id="GO:1990404">
    <property type="term" value="F:NAD+-protein mono-ADP-ribosyltransferase activity"/>
    <property type="evidence" value="ECO:0007669"/>
    <property type="project" value="TreeGrafter"/>
</dbReference>
<dbReference type="GO" id="GO:0003677">
    <property type="term" value="F:DNA binding"/>
    <property type="evidence" value="ECO:0007669"/>
    <property type="project" value="UniProtKB-KW"/>
</dbReference>
<dbReference type="Proteomes" id="UP000184073">
    <property type="component" value="Unassembled WGS sequence"/>
</dbReference>
<evidence type="ECO:0000259" key="17">
    <source>
        <dbReference type="PROSITE" id="PS50172"/>
    </source>
</evidence>
<dbReference type="EMBL" id="KV878127">
    <property type="protein sequence ID" value="OJI99939.1"/>
    <property type="molecule type" value="Genomic_DNA"/>
</dbReference>
<keyword evidence="7" id="KW-0013">ADP-ribosylation</keyword>
<feature type="domain" description="PARP alpha-helical" evidence="19">
    <location>
        <begin position="297"/>
        <end position="423"/>
    </location>
</feature>
<evidence type="ECO:0000259" key="20">
    <source>
        <dbReference type="PROSITE" id="PS51977"/>
    </source>
</evidence>
<evidence type="ECO:0000313" key="21">
    <source>
        <dbReference type="EMBL" id="OJI99939.1"/>
    </source>
</evidence>
<evidence type="ECO:0000259" key="18">
    <source>
        <dbReference type="PROSITE" id="PS51059"/>
    </source>
</evidence>
<dbReference type="Gene3D" id="3.40.50.10190">
    <property type="entry name" value="BRCT domain"/>
    <property type="match status" value="1"/>
</dbReference>
<keyword evidence="6" id="KW-0677">Repeat</keyword>
<dbReference type="PROSITE" id="PS51060">
    <property type="entry name" value="PARP_ALPHA_HD"/>
    <property type="match status" value="1"/>
</dbReference>
<dbReference type="GO" id="GO:0008270">
    <property type="term" value="F:zinc ion binding"/>
    <property type="evidence" value="ECO:0007669"/>
    <property type="project" value="UniProtKB-KW"/>
</dbReference>
<dbReference type="PANTHER" id="PTHR10459">
    <property type="entry name" value="DNA LIGASE"/>
    <property type="match status" value="1"/>
</dbReference>
<dbReference type="PROSITE" id="PS51977">
    <property type="entry name" value="WGR"/>
    <property type="match status" value="1"/>
</dbReference>
<dbReference type="InterPro" id="IPR036930">
    <property type="entry name" value="WGR_dom_sf"/>
</dbReference>
<dbReference type="SMART" id="SM00292">
    <property type="entry name" value="BRCT"/>
    <property type="match status" value="1"/>
</dbReference>
<dbReference type="GO" id="GO:0070212">
    <property type="term" value="P:protein poly-ADP-ribosylation"/>
    <property type="evidence" value="ECO:0007669"/>
    <property type="project" value="TreeGrafter"/>
</dbReference>
<keyword evidence="2 15" id="KW-0328">Glycosyltransferase</keyword>
<dbReference type="SMART" id="SM00773">
    <property type="entry name" value="WGR"/>
    <property type="match status" value="1"/>
</dbReference>
<evidence type="ECO:0000256" key="15">
    <source>
        <dbReference type="RuleBase" id="RU362114"/>
    </source>
</evidence>
<keyword evidence="12" id="KW-0539">Nucleus</keyword>
<dbReference type="Gene3D" id="1.20.142.10">
    <property type="entry name" value="Poly(ADP-ribose) polymerase, regulatory domain"/>
    <property type="match status" value="1"/>
</dbReference>
<keyword evidence="10 15" id="KW-0520">NAD</keyword>
<dbReference type="RefSeq" id="XP_040665702.1">
    <property type="nucleotide sequence ID" value="XM_040817053.1"/>
</dbReference>
<dbReference type="SUPFAM" id="SSF56399">
    <property type="entry name" value="ADP-ribosylation"/>
    <property type="match status" value="1"/>
</dbReference>
<evidence type="ECO:0000256" key="8">
    <source>
        <dbReference type="ARBA" id="ARBA00022771"/>
    </source>
</evidence>
<dbReference type="GO" id="GO:0003950">
    <property type="term" value="F:NAD+ poly-ADP-ribosyltransferase activity"/>
    <property type="evidence" value="ECO:0007669"/>
    <property type="project" value="UniProtKB-UniRule"/>
</dbReference>
<keyword evidence="3 15" id="KW-0808">Transferase</keyword>